<sequence>MSHHIGNKSACCAQGKREGEKGEDVVGIQGGDQAEEGNHHHRDFGDQHDFLVFRALADEDLVDIVAEDRTGTEQVAVCRTHRRTDDTRKENAGYHGRHGGYCKHRKCVAAVGFQCIHDSGIQQVLVEEAEHCQAQDDRDKGKDEVDDGCNN</sequence>
<evidence type="ECO:0000256" key="1">
    <source>
        <dbReference type="SAM" id="MobiDB-lite"/>
    </source>
</evidence>
<protein>
    <submittedName>
        <fullName evidence="2">Uncharacterized protein</fullName>
    </submittedName>
</protein>
<evidence type="ECO:0000313" key="2">
    <source>
        <dbReference type="EMBL" id="MPN33080.1"/>
    </source>
</evidence>
<comment type="caution">
    <text evidence="2">The sequence shown here is derived from an EMBL/GenBank/DDBJ whole genome shotgun (WGS) entry which is preliminary data.</text>
</comment>
<dbReference type="AlphaFoldDB" id="A0A645H310"/>
<feature type="compositionally biased region" description="Basic and acidic residues" evidence="1">
    <location>
        <begin position="15"/>
        <end position="24"/>
    </location>
</feature>
<name>A0A645H310_9ZZZZ</name>
<dbReference type="EMBL" id="VSSQ01085410">
    <property type="protein sequence ID" value="MPN33080.1"/>
    <property type="molecule type" value="Genomic_DNA"/>
</dbReference>
<accession>A0A645H310</accession>
<feature type="region of interest" description="Disordered" evidence="1">
    <location>
        <begin position="1"/>
        <end position="24"/>
    </location>
</feature>
<organism evidence="2">
    <name type="scientific">bioreactor metagenome</name>
    <dbReference type="NCBI Taxonomy" id="1076179"/>
    <lineage>
        <taxon>unclassified sequences</taxon>
        <taxon>metagenomes</taxon>
        <taxon>ecological metagenomes</taxon>
    </lineage>
</organism>
<reference evidence="2" key="1">
    <citation type="submission" date="2019-08" db="EMBL/GenBank/DDBJ databases">
        <authorList>
            <person name="Kucharzyk K."/>
            <person name="Murdoch R.W."/>
            <person name="Higgins S."/>
            <person name="Loffler F."/>
        </authorList>
    </citation>
    <scope>NUCLEOTIDE SEQUENCE</scope>
</reference>
<proteinExistence type="predicted"/>
<gene>
    <name evidence="2" type="ORF">SDC9_180563</name>
</gene>